<dbReference type="Proteomes" id="UP000633219">
    <property type="component" value="Unassembled WGS sequence"/>
</dbReference>
<gene>
    <name evidence="3" type="primary">ureD</name>
    <name evidence="4" type="ORF">JJB09_10525</name>
</gene>
<evidence type="ECO:0000256" key="3">
    <source>
        <dbReference type="HAMAP-Rule" id="MF_01384"/>
    </source>
</evidence>
<name>A0A936YLD8_9HYPH</name>
<dbReference type="InterPro" id="IPR002669">
    <property type="entry name" value="UreD"/>
</dbReference>
<dbReference type="EMBL" id="JAEQNC010000005">
    <property type="protein sequence ID" value="MBL0372463.1"/>
    <property type="molecule type" value="Genomic_DNA"/>
</dbReference>
<dbReference type="GO" id="GO:0016151">
    <property type="term" value="F:nickel cation binding"/>
    <property type="evidence" value="ECO:0007669"/>
    <property type="project" value="UniProtKB-UniRule"/>
</dbReference>
<sequence>MGTLGTRASNGAILDAIATDTTVPDAGQHPQRARGTARLVAKSAGDCTRLQVFYQEGAAKMRMPQSFDGRMEAVLINTAGGLTGGDSIAWQVEAGTGTSITVTTQACERIYKSSGGNAEVNSTLTVGDGAELHWLPQETILFNRSALQRTLDVDLAETAEFVALEAVLLGRKAMGEIVQSGHFRDRWRVRRNGVLIHAEDVCLSGDIEALTARSPVLAGNMAFATLLYCGRRSEVLLPKLRSLLANGTAAASQWNGKLVVRFVASDGYALRKILIPAISLLRNGEPPPKVWSL</sequence>
<evidence type="ECO:0000313" key="4">
    <source>
        <dbReference type="EMBL" id="MBL0372463.1"/>
    </source>
</evidence>
<organism evidence="4 5">
    <name type="scientific">Rhizobium setariae</name>
    <dbReference type="NCBI Taxonomy" id="2801340"/>
    <lineage>
        <taxon>Bacteria</taxon>
        <taxon>Pseudomonadati</taxon>
        <taxon>Pseudomonadota</taxon>
        <taxon>Alphaproteobacteria</taxon>
        <taxon>Hyphomicrobiales</taxon>
        <taxon>Rhizobiaceae</taxon>
        <taxon>Rhizobium/Agrobacterium group</taxon>
        <taxon>Rhizobium</taxon>
    </lineage>
</organism>
<reference evidence="4" key="1">
    <citation type="submission" date="2021-01" db="EMBL/GenBank/DDBJ databases">
        <title>Rhizobium sp. strain KVB221 16S ribosomal RNA gene Genome sequencing and assembly.</title>
        <authorList>
            <person name="Kang M."/>
        </authorList>
    </citation>
    <scope>NUCLEOTIDE SEQUENCE</scope>
    <source>
        <strain evidence="4">KVB221</strain>
    </source>
</reference>
<accession>A0A936YLD8</accession>
<comment type="subunit">
    <text evidence="3">UreD, UreF and UreG form a complex that acts as a GTP-hydrolysis-dependent molecular chaperone, activating the urease apoprotein by helping to assemble the nickel containing metallocenter of UreC. The UreE protein probably delivers the nickel.</text>
</comment>
<dbReference type="Pfam" id="PF01774">
    <property type="entry name" value="UreD"/>
    <property type="match status" value="1"/>
</dbReference>
<keyword evidence="3" id="KW-0996">Nickel insertion</keyword>
<protein>
    <recommendedName>
        <fullName evidence="3">Urease accessory protein UreD</fullName>
    </recommendedName>
</protein>
<dbReference type="GO" id="GO:0005737">
    <property type="term" value="C:cytoplasm"/>
    <property type="evidence" value="ECO:0007669"/>
    <property type="project" value="UniProtKB-SubCell"/>
</dbReference>
<evidence type="ECO:0000313" key="5">
    <source>
        <dbReference type="Proteomes" id="UP000633219"/>
    </source>
</evidence>
<dbReference type="PANTHER" id="PTHR33643">
    <property type="entry name" value="UREASE ACCESSORY PROTEIN D"/>
    <property type="match status" value="1"/>
</dbReference>
<evidence type="ECO:0000256" key="2">
    <source>
        <dbReference type="ARBA" id="ARBA00023186"/>
    </source>
</evidence>
<evidence type="ECO:0000256" key="1">
    <source>
        <dbReference type="ARBA" id="ARBA00007177"/>
    </source>
</evidence>
<proteinExistence type="inferred from homology"/>
<comment type="function">
    <text evidence="3">Required for maturation of urease via the functional incorporation of the urease nickel metallocenter.</text>
</comment>
<dbReference type="PANTHER" id="PTHR33643:SF1">
    <property type="entry name" value="UREASE ACCESSORY PROTEIN D"/>
    <property type="match status" value="1"/>
</dbReference>
<keyword evidence="2 3" id="KW-0143">Chaperone</keyword>
<dbReference type="HAMAP" id="MF_01384">
    <property type="entry name" value="UreD"/>
    <property type="match status" value="1"/>
</dbReference>
<dbReference type="AlphaFoldDB" id="A0A936YLD8"/>
<keyword evidence="3" id="KW-0963">Cytoplasm</keyword>
<comment type="caution">
    <text evidence="4">The sequence shown here is derived from an EMBL/GenBank/DDBJ whole genome shotgun (WGS) entry which is preliminary data.</text>
</comment>
<keyword evidence="5" id="KW-1185">Reference proteome</keyword>
<comment type="similarity">
    <text evidence="1 3">Belongs to the UreD family.</text>
</comment>
<comment type="subcellular location">
    <subcellularLocation>
        <location evidence="3">Cytoplasm</location>
    </subcellularLocation>
</comment>